<feature type="compositionally biased region" description="Basic and acidic residues" evidence="1">
    <location>
        <begin position="174"/>
        <end position="183"/>
    </location>
</feature>
<keyword evidence="2" id="KW-1133">Transmembrane helix</keyword>
<proteinExistence type="predicted"/>
<name>A0A657IVW5_9MICC</name>
<organism evidence="3 4">
    <name type="scientific">Rothia kristinae</name>
    <dbReference type="NCBI Taxonomy" id="37923"/>
    <lineage>
        <taxon>Bacteria</taxon>
        <taxon>Bacillati</taxon>
        <taxon>Actinomycetota</taxon>
        <taxon>Actinomycetes</taxon>
        <taxon>Micrococcales</taxon>
        <taxon>Micrococcaceae</taxon>
        <taxon>Rothia</taxon>
    </lineage>
</organism>
<dbReference type="Proteomes" id="UP000092021">
    <property type="component" value="Unassembled WGS sequence"/>
</dbReference>
<feature type="transmembrane region" description="Helical" evidence="2">
    <location>
        <begin position="128"/>
        <end position="156"/>
    </location>
</feature>
<evidence type="ECO:0000313" key="3">
    <source>
        <dbReference type="EMBL" id="OAX56204.1"/>
    </source>
</evidence>
<dbReference type="AlphaFoldDB" id="A0A657IVW5"/>
<reference evidence="3 4" key="1">
    <citation type="submission" date="2016-04" db="EMBL/GenBank/DDBJ databases">
        <title>Identification of putative biosynthetic pathways for the production of bioactive secondary metabolites by the marine actinomycete Kocuria kristinae RUTW2-3.</title>
        <authorList>
            <person name="Waterworth S.C."/>
            <person name="Walmsley T.A."/>
            <person name="Matongo T."/>
            <person name="Davies-Coleman M.T."/>
            <person name="Dorrington R.A."/>
        </authorList>
    </citation>
    <scope>NUCLEOTIDE SEQUENCE [LARGE SCALE GENOMIC DNA]</scope>
    <source>
        <strain evidence="3 4">RUTW4-5</strain>
    </source>
</reference>
<evidence type="ECO:0000313" key="4">
    <source>
        <dbReference type="Proteomes" id="UP000092021"/>
    </source>
</evidence>
<comment type="caution">
    <text evidence="3">The sequence shown here is derived from an EMBL/GenBank/DDBJ whole genome shotgun (WGS) entry which is preliminary data.</text>
</comment>
<sequence length="198" mass="21271">MAPEMEGEPPLSGDAARAARRMVGGISFALCLLGVLTVLGLLALGHPRWTLIGAAPLLAGVAGMIAVRRRLHPALRDPGQPAPRAPAAGGWFLLPLGLAVLGLAAVIVGNRMPELLSGRDPGWIRNIVMLWVEIGFVLILAGGLGTGLVALSLWTVPDEDDAILRRTDYARRARERERRRDGGDPGLYDSDWLRGRRR</sequence>
<accession>A0A657IVW5</accession>
<dbReference type="EMBL" id="LWGZ01000840">
    <property type="protein sequence ID" value="OAX56204.1"/>
    <property type="molecule type" value="Genomic_DNA"/>
</dbReference>
<feature type="transmembrane region" description="Helical" evidence="2">
    <location>
        <begin position="88"/>
        <end position="108"/>
    </location>
</feature>
<evidence type="ECO:0000256" key="1">
    <source>
        <dbReference type="SAM" id="MobiDB-lite"/>
    </source>
</evidence>
<feature type="transmembrane region" description="Helical" evidence="2">
    <location>
        <begin position="49"/>
        <end position="67"/>
    </location>
</feature>
<feature type="transmembrane region" description="Helical" evidence="2">
    <location>
        <begin position="22"/>
        <end position="43"/>
    </location>
</feature>
<gene>
    <name evidence="3" type="ORF">A5N15_09430</name>
</gene>
<keyword evidence="2" id="KW-0812">Transmembrane</keyword>
<evidence type="ECO:0000256" key="2">
    <source>
        <dbReference type="SAM" id="Phobius"/>
    </source>
</evidence>
<protein>
    <submittedName>
        <fullName evidence="3">Uncharacterized protein</fullName>
    </submittedName>
</protein>
<feature type="region of interest" description="Disordered" evidence="1">
    <location>
        <begin position="174"/>
        <end position="198"/>
    </location>
</feature>
<keyword evidence="2" id="KW-0472">Membrane</keyword>